<keyword evidence="8" id="KW-0175">Coiled coil</keyword>
<reference evidence="11 12" key="1">
    <citation type="journal article" date="2024" name="J. Plant Pathol.">
        <title>Sequence and assembly of the genome of Seiridium unicorne, isolate CBS 538.82, causal agent of cypress canker disease.</title>
        <authorList>
            <person name="Scali E."/>
            <person name="Rocca G.D."/>
            <person name="Danti R."/>
            <person name="Garbelotto M."/>
            <person name="Barberini S."/>
            <person name="Baroncelli R."/>
            <person name="Emiliani G."/>
        </authorList>
    </citation>
    <scope>NUCLEOTIDE SEQUENCE [LARGE SCALE GENOMIC DNA]</scope>
    <source>
        <strain evidence="11 12">BM-138-508</strain>
    </source>
</reference>
<dbReference type="PANTHER" id="PTHR47972:SF45">
    <property type="entry name" value="PROTEIN CLARET SEGREGATIONAL"/>
    <property type="match status" value="1"/>
</dbReference>
<dbReference type="SMART" id="SM00129">
    <property type="entry name" value="KISc"/>
    <property type="match status" value="1"/>
</dbReference>
<dbReference type="SUPFAM" id="SSF52540">
    <property type="entry name" value="P-loop containing nucleoside triphosphate hydrolases"/>
    <property type="match status" value="1"/>
</dbReference>
<evidence type="ECO:0000256" key="4">
    <source>
        <dbReference type="ARBA" id="ARBA00022840"/>
    </source>
</evidence>
<feature type="region of interest" description="Disordered" evidence="9">
    <location>
        <begin position="1"/>
        <end position="206"/>
    </location>
</feature>
<name>A0ABR2VA20_9PEZI</name>
<comment type="caution">
    <text evidence="11">The sequence shown here is derived from an EMBL/GenBank/DDBJ whole genome shotgun (WGS) entry which is preliminary data.</text>
</comment>
<dbReference type="Pfam" id="PF00225">
    <property type="entry name" value="Kinesin"/>
    <property type="match status" value="1"/>
</dbReference>
<feature type="region of interest" description="Disordered" evidence="9">
    <location>
        <begin position="964"/>
        <end position="985"/>
    </location>
</feature>
<dbReference type="InterPro" id="IPR001752">
    <property type="entry name" value="Kinesin_motor_dom"/>
</dbReference>
<feature type="compositionally biased region" description="Low complexity" evidence="9">
    <location>
        <begin position="125"/>
        <end position="143"/>
    </location>
</feature>
<evidence type="ECO:0000256" key="2">
    <source>
        <dbReference type="ARBA" id="ARBA00022701"/>
    </source>
</evidence>
<dbReference type="InterPro" id="IPR027417">
    <property type="entry name" value="P-loop_NTPase"/>
</dbReference>
<evidence type="ECO:0000256" key="9">
    <source>
        <dbReference type="SAM" id="MobiDB-lite"/>
    </source>
</evidence>
<organism evidence="11 12">
    <name type="scientific">Seiridium unicorne</name>
    <dbReference type="NCBI Taxonomy" id="138068"/>
    <lineage>
        <taxon>Eukaryota</taxon>
        <taxon>Fungi</taxon>
        <taxon>Dikarya</taxon>
        <taxon>Ascomycota</taxon>
        <taxon>Pezizomycotina</taxon>
        <taxon>Sordariomycetes</taxon>
        <taxon>Xylariomycetidae</taxon>
        <taxon>Amphisphaeriales</taxon>
        <taxon>Sporocadaceae</taxon>
        <taxon>Seiridium</taxon>
    </lineage>
</organism>
<dbReference type="InterPro" id="IPR019821">
    <property type="entry name" value="Kinesin_motor_CS"/>
</dbReference>
<evidence type="ECO:0000256" key="1">
    <source>
        <dbReference type="ARBA" id="ARBA00010899"/>
    </source>
</evidence>
<protein>
    <recommendedName>
        <fullName evidence="7">Kinesin-like protein</fullName>
    </recommendedName>
</protein>
<keyword evidence="3 6" id="KW-0547">Nucleotide-binding</keyword>
<keyword evidence="12" id="KW-1185">Reference proteome</keyword>
<dbReference type="PANTHER" id="PTHR47972">
    <property type="entry name" value="KINESIN-LIKE PROTEIN KLP-3"/>
    <property type="match status" value="1"/>
</dbReference>
<dbReference type="PRINTS" id="PR00380">
    <property type="entry name" value="KINESINHEAVY"/>
</dbReference>
<dbReference type="PROSITE" id="PS50067">
    <property type="entry name" value="KINESIN_MOTOR_2"/>
    <property type="match status" value="1"/>
</dbReference>
<accession>A0ABR2VA20</accession>
<evidence type="ECO:0000313" key="11">
    <source>
        <dbReference type="EMBL" id="KAK9423676.1"/>
    </source>
</evidence>
<evidence type="ECO:0000256" key="6">
    <source>
        <dbReference type="PROSITE-ProRule" id="PRU00283"/>
    </source>
</evidence>
<feature type="domain" description="Kinesin motor" evidence="10">
    <location>
        <begin position="635"/>
        <end position="962"/>
    </location>
</feature>
<keyword evidence="5 6" id="KW-0505">Motor protein</keyword>
<dbReference type="InterPro" id="IPR036961">
    <property type="entry name" value="Kinesin_motor_dom_sf"/>
</dbReference>
<feature type="coiled-coil region" evidence="8">
    <location>
        <begin position="384"/>
        <end position="461"/>
    </location>
</feature>
<evidence type="ECO:0000256" key="7">
    <source>
        <dbReference type="RuleBase" id="RU000394"/>
    </source>
</evidence>
<dbReference type="InterPro" id="IPR027640">
    <property type="entry name" value="Kinesin-like_fam"/>
</dbReference>
<keyword evidence="2 7" id="KW-0493">Microtubule</keyword>
<comment type="similarity">
    <text evidence="1">Belongs to the TRAFAC class myosin-kinesin ATPase superfamily. Kinesin family. KIN-14 subfamily.</text>
</comment>
<proteinExistence type="inferred from homology"/>
<keyword evidence="4 6" id="KW-0067">ATP-binding</keyword>
<evidence type="ECO:0000313" key="12">
    <source>
        <dbReference type="Proteomes" id="UP001408356"/>
    </source>
</evidence>
<feature type="coiled-coil region" evidence="8">
    <location>
        <begin position="489"/>
        <end position="551"/>
    </location>
</feature>
<feature type="compositionally biased region" description="Basic and acidic residues" evidence="9">
    <location>
        <begin position="74"/>
        <end position="85"/>
    </location>
</feature>
<evidence type="ECO:0000259" key="10">
    <source>
        <dbReference type="PROSITE" id="PS50067"/>
    </source>
</evidence>
<dbReference type="Proteomes" id="UP001408356">
    <property type="component" value="Unassembled WGS sequence"/>
</dbReference>
<dbReference type="EMBL" id="JARVKF010000066">
    <property type="protein sequence ID" value="KAK9423676.1"/>
    <property type="molecule type" value="Genomic_DNA"/>
</dbReference>
<dbReference type="Gene3D" id="3.40.850.10">
    <property type="entry name" value="Kinesin motor domain"/>
    <property type="match status" value="1"/>
</dbReference>
<evidence type="ECO:0000256" key="8">
    <source>
        <dbReference type="SAM" id="Coils"/>
    </source>
</evidence>
<evidence type="ECO:0000256" key="3">
    <source>
        <dbReference type="ARBA" id="ARBA00022741"/>
    </source>
</evidence>
<dbReference type="PROSITE" id="PS00411">
    <property type="entry name" value="KINESIN_MOTOR_1"/>
    <property type="match status" value="1"/>
</dbReference>
<gene>
    <name evidence="11" type="ORF">SUNI508_13970</name>
</gene>
<feature type="compositionally biased region" description="Low complexity" evidence="9">
    <location>
        <begin position="150"/>
        <end position="167"/>
    </location>
</feature>
<evidence type="ECO:0000256" key="5">
    <source>
        <dbReference type="ARBA" id="ARBA00023175"/>
    </source>
</evidence>
<sequence>MDTENPINKPSGLPRPGSVAGTSRLPQSFSASTSHQALHEITESQTNTRSQYAMGPPSLSGIKRGPPGLVTQPDPKRKTLVEKAGTEFPQATSRSGLVAPTPVRNLRGTSLRDMQSARPGTRSVASYSSNTSRNTSNTSYASSIGPGGRPPSQSSHTRSTSVRSTASKNSRPGSRPVTSMGVRAEEQGKNGTTPTQRLAKKPNFSSRVPITMRKPRKCHSVNDMGVAYTQPLPTAGEASICQAFTSLSLDRTSTALSQEDQTLVVSDPDTPTPTFQRPSNVTVRDRGRRVDELGSPVREQSWGCLVVPNTPTHEAVMQQFARMDSSWKAAKIPMMSPSPIKTSFLTKDSNLHNFVAWDVDERLGTFESEFKAMKEMINNSMIGQKTLEDDVAAVREKASALEQIKTDLESTKSELQSKLDDADQRIYTLTRELDDEKRARRNDAEDLMREHRNDIDNRTRQFNREKDDMELAARRKLEMAKNELAGDFAKKLEDAHNAFEELEKLLEDERRNATLRSEANGKDMEAQFVQLEEIRRERDEARRTQLDLKGLLTVRDARIADLERQVMAGQTALIHLKGDEQKQLDNFRIMREEKQAAVDEATDARKHAEEYKSKLVVEERRRRKLFEQLQTLKGNIRVMCRIRPGRNDTGNAQIETEVGDYDDHIGKMTVMVPTKKYNGEELLDKNYDFERVFTQNEGNKIVFEEISQLVQSALDGQKVCIFCYGQTGSGKTFTMSSEGDSIIPSAMKMIYEQAEALKDAGWTYQMWGSFTEVYNEKLYDLLGEDGSRNEVELRQDPVAKKFYVDSRATRLSSPEEVERMLATAFKNRSVAATKMNRASSRSHCVFTLKLEGVDVDGNKSEGVLNLIDLAGSERVKESQVEGQNFKEAASINTSLSTLSKVMTALAENAGHIPYRDSALTKLLEGCLGGNSKALMFVMVSPLAVDIKETVSSLDFATTVSKAKPGQQGGALKAIKTGRSGALKRR</sequence>
<feature type="compositionally biased region" description="Polar residues" evidence="9">
    <location>
        <begin position="20"/>
        <end position="36"/>
    </location>
</feature>
<feature type="binding site" evidence="6">
    <location>
        <begin position="725"/>
        <end position="732"/>
    </location>
    <ligand>
        <name>ATP</name>
        <dbReference type="ChEBI" id="CHEBI:30616"/>
    </ligand>
</feature>